<organism evidence="3 4">
    <name type="scientific">Maruca vitrata nucleopolyhedrovirus</name>
    <dbReference type="NCBI Taxonomy" id="1307954"/>
    <lineage>
        <taxon>Viruses</taxon>
        <taxon>Viruses incertae sedis</taxon>
        <taxon>Naldaviricetes</taxon>
        <taxon>Lefavirales</taxon>
        <taxon>Baculoviridae</taxon>
        <taxon>Alphabaculovirus</taxon>
        <taxon>Alphabaculovirus mavitratae</taxon>
    </lineage>
</organism>
<feature type="domain" description="DUF3627" evidence="2">
    <location>
        <begin position="222"/>
        <end position="300"/>
    </location>
</feature>
<sequence>MLSWLWNWWMRSGDSYDSIVDSRFNSDDYKKYHVNAHQWSHIVKWDSFKCNTHSFKYKYVHSDSNTKHYNVIDFCKGLEIAHDDILDCNWDDDQVHHLNEIVLHVPKSKRDISSLGALFATKQGLLEILMRLNFANKSAALLHIQTEGERDDLRDKIESVLKHVKKLNTNSENFMVTHETFKNEVGNRFEQFESRLHELDAKLNTLQSVETAVVASENNYGRVTFPRDITKHQHLAVFSERINDHIKLAFVLGQERHFRKRKMRFEDDMEVLYDGVHPNPLMAIQCINEKLYDKNYKIRKIAKRVIDVDCTPNVVREVIQEVL</sequence>
<dbReference type="KEGG" id="vg:4642979"/>
<feature type="coiled-coil region" evidence="1">
    <location>
        <begin position="150"/>
        <end position="209"/>
    </location>
</feature>
<name>A1YR67_9ABAC</name>
<proteinExistence type="predicted"/>
<protein>
    <submittedName>
        <fullName evidence="3">38.7 kDa protein</fullName>
    </submittedName>
</protein>
<accession>A1YR67</accession>
<dbReference type="InterPro" id="IPR022549">
    <property type="entry name" value="DUF3627"/>
</dbReference>
<evidence type="ECO:0000313" key="3">
    <source>
        <dbReference type="EMBL" id="ABL75957.1"/>
    </source>
</evidence>
<dbReference type="OrthoDB" id="7030at10239"/>
<keyword evidence="4" id="KW-1185">Reference proteome</keyword>
<evidence type="ECO:0000256" key="1">
    <source>
        <dbReference type="SAM" id="Coils"/>
    </source>
</evidence>
<keyword evidence="1" id="KW-0175">Coiled coil</keyword>
<dbReference type="Pfam" id="PF12299">
    <property type="entry name" value="DUF3627"/>
    <property type="match status" value="1"/>
</dbReference>
<dbReference type="Proteomes" id="UP000214542">
    <property type="component" value="Segment"/>
</dbReference>
<evidence type="ECO:0000313" key="4">
    <source>
        <dbReference type="Proteomes" id="UP000214542"/>
    </source>
</evidence>
<dbReference type="GeneID" id="4642979"/>
<dbReference type="RefSeq" id="YP_950735.1">
    <property type="nucleotide sequence ID" value="NC_008725.1"/>
</dbReference>
<evidence type="ECO:0000259" key="2">
    <source>
        <dbReference type="Pfam" id="PF12299"/>
    </source>
</evidence>
<dbReference type="EMBL" id="EF125867">
    <property type="protein sequence ID" value="ABL75957.1"/>
    <property type="molecule type" value="Genomic_DNA"/>
</dbReference>
<reference evidence="3 4" key="1">
    <citation type="journal article" date="2008" name="J. Gen. Virol.">
        <title>Genomic and host range studies of Maruca vitrata nucleopolyhedrovirus.</title>
        <authorList>
            <person name="Chen Y.R."/>
            <person name="Wu C.Y."/>
            <person name="Lee S.T."/>
            <person name="Wu Y.J."/>
            <person name="Lo C.F."/>
            <person name="Tsai M.F."/>
            <person name="Wang C.H."/>
        </authorList>
    </citation>
    <scope>NUCLEOTIDE SEQUENCE [LARGE SCALE GENOMIC DNA]</scope>
</reference>